<keyword evidence="3" id="KW-1185">Reference proteome</keyword>
<reference evidence="2 3" key="1">
    <citation type="submission" date="2017-09" db="EMBL/GenBank/DDBJ databases">
        <authorList>
            <person name="Ehlers B."/>
            <person name="Leendertz F.H."/>
        </authorList>
    </citation>
    <scope>NUCLEOTIDE SEQUENCE [LARGE SCALE GENOMIC DNA]</scope>
    <source>
        <strain evidence="2 3">DSM 27208</strain>
    </source>
</reference>
<dbReference type="RefSeq" id="WP_097008042.1">
    <property type="nucleotide sequence ID" value="NZ_OBEJ01000001.1"/>
</dbReference>
<dbReference type="SUPFAM" id="SSF53098">
    <property type="entry name" value="Ribonuclease H-like"/>
    <property type="match status" value="1"/>
</dbReference>
<sequence length="249" mass="28003">MRIENSFIPVSGVGEATERKLWRAGVTHWDDFDGSVVGPTTADNIESFIAEAYERLDRGDAHYFDRALPSGERWRLYENFRSDACFFDIETTGLDHQRDSVTTVSVHRDGETTTLVNGENLTADALARQFEGADLLVTFNGKRFDVPFLETSFGVDLDYPHVDLMYTCKQLGLSGGLKSVEKDVGIERDRPDLSGRDAVRLWREYENGDDAALDTLVSYNRDDAVNLKALMETVTDELHQDVFASVCDQ</sequence>
<gene>
    <name evidence="2" type="ORF">SAMN06269185_1093</name>
</gene>
<evidence type="ECO:0000259" key="1">
    <source>
        <dbReference type="Pfam" id="PF13482"/>
    </source>
</evidence>
<dbReference type="PANTHER" id="PTHR38462">
    <property type="entry name" value="EXONUCLEASE-LIKE PROTEIN"/>
    <property type="match status" value="1"/>
</dbReference>
<protein>
    <recommendedName>
        <fullName evidence="1">YprB ribonuclease H-like domain-containing protein</fullName>
    </recommendedName>
</protein>
<dbReference type="EMBL" id="OBEJ01000001">
    <property type="protein sequence ID" value="SNZ06221.1"/>
    <property type="molecule type" value="Genomic_DNA"/>
</dbReference>
<dbReference type="AlphaFoldDB" id="A0A285NEZ6"/>
<name>A0A285NEZ6_NATPI</name>
<evidence type="ECO:0000313" key="3">
    <source>
        <dbReference type="Proteomes" id="UP000219453"/>
    </source>
</evidence>
<dbReference type="Proteomes" id="UP000219453">
    <property type="component" value="Unassembled WGS sequence"/>
</dbReference>
<dbReference type="GO" id="GO:0003676">
    <property type="term" value="F:nucleic acid binding"/>
    <property type="evidence" value="ECO:0007669"/>
    <property type="project" value="InterPro"/>
</dbReference>
<dbReference type="PANTHER" id="PTHR38462:SF1">
    <property type="entry name" value="YPRB RIBONUCLEASE H-LIKE DOMAIN-CONTAINING PROTEIN"/>
    <property type="match status" value="1"/>
</dbReference>
<dbReference type="InterPro" id="IPR036397">
    <property type="entry name" value="RNaseH_sf"/>
</dbReference>
<dbReference type="InterPro" id="IPR038720">
    <property type="entry name" value="YprB_RNase_H-like_dom"/>
</dbReference>
<dbReference type="OrthoDB" id="211024at2157"/>
<dbReference type="InterPro" id="IPR012337">
    <property type="entry name" value="RNaseH-like_sf"/>
</dbReference>
<organism evidence="2 3">
    <name type="scientific">Natronoarchaeum philippinense</name>
    <dbReference type="NCBI Taxonomy" id="558529"/>
    <lineage>
        <taxon>Archaea</taxon>
        <taxon>Methanobacteriati</taxon>
        <taxon>Methanobacteriota</taxon>
        <taxon>Stenosarchaea group</taxon>
        <taxon>Halobacteria</taxon>
        <taxon>Halobacteriales</taxon>
        <taxon>Natronoarchaeaceae</taxon>
    </lineage>
</organism>
<accession>A0A285NEZ6</accession>
<evidence type="ECO:0000313" key="2">
    <source>
        <dbReference type="EMBL" id="SNZ06221.1"/>
    </source>
</evidence>
<dbReference type="Pfam" id="PF13482">
    <property type="entry name" value="RNase_H_2"/>
    <property type="match status" value="1"/>
</dbReference>
<feature type="domain" description="YprB ribonuclease H-like" evidence="1">
    <location>
        <begin position="85"/>
        <end position="234"/>
    </location>
</feature>
<proteinExistence type="predicted"/>
<dbReference type="Gene3D" id="3.30.420.10">
    <property type="entry name" value="Ribonuclease H-like superfamily/Ribonuclease H"/>
    <property type="match status" value="1"/>
</dbReference>